<keyword evidence="2" id="KW-0732">Signal</keyword>
<protein>
    <submittedName>
        <fullName evidence="3">Uncharacterized protein</fullName>
    </submittedName>
</protein>
<accession>A0A7S2G2I5</accession>
<feature type="region of interest" description="Disordered" evidence="1">
    <location>
        <begin position="133"/>
        <end position="178"/>
    </location>
</feature>
<organism evidence="3">
    <name type="scientific">Haptolina brevifila</name>
    <dbReference type="NCBI Taxonomy" id="156173"/>
    <lineage>
        <taxon>Eukaryota</taxon>
        <taxon>Haptista</taxon>
        <taxon>Haptophyta</taxon>
        <taxon>Prymnesiophyceae</taxon>
        <taxon>Prymnesiales</taxon>
        <taxon>Prymnesiaceae</taxon>
        <taxon>Haptolina</taxon>
    </lineage>
</organism>
<dbReference type="EMBL" id="HBGU01018063">
    <property type="protein sequence ID" value="CAD9429084.1"/>
    <property type="molecule type" value="Transcribed_RNA"/>
</dbReference>
<name>A0A7S2G2I5_9EUKA</name>
<dbReference type="PROSITE" id="PS51257">
    <property type="entry name" value="PROKAR_LIPOPROTEIN"/>
    <property type="match status" value="1"/>
</dbReference>
<proteinExistence type="predicted"/>
<evidence type="ECO:0000313" key="3">
    <source>
        <dbReference type="EMBL" id="CAD9429084.1"/>
    </source>
</evidence>
<dbReference type="AlphaFoldDB" id="A0A7S2G2I5"/>
<feature type="chain" id="PRO_5030743369" evidence="2">
    <location>
        <begin position="22"/>
        <end position="178"/>
    </location>
</feature>
<feature type="signal peptide" evidence="2">
    <location>
        <begin position="1"/>
        <end position="21"/>
    </location>
</feature>
<evidence type="ECO:0000256" key="2">
    <source>
        <dbReference type="SAM" id="SignalP"/>
    </source>
</evidence>
<reference evidence="3" key="1">
    <citation type="submission" date="2021-01" db="EMBL/GenBank/DDBJ databases">
        <authorList>
            <person name="Corre E."/>
            <person name="Pelletier E."/>
            <person name="Niang G."/>
            <person name="Scheremetjew M."/>
            <person name="Finn R."/>
            <person name="Kale V."/>
            <person name="Holt S."/>
            <person name="Cochrane G."/>
            <person name="Meng A."/>
            <person name="Brown T."/>
            <person name="Cohen L."/>
        </authorList>
    </citation>
    <scope>NUCLEOTIDE SEQUENCE</scope>
    <source>
        <strain evidence="3">UTEX LB 985</strain>
    </source>
</reference>
<evidence type="ECO:0000256" key="1">
    <source>
        <dbReference type="SAM" id="MobiDB-lite"/>
    </source>
</evidence>
<sequence length="178" mass="19329">MANRWVAVLLVASAACAPIDSVHSLMEPAPPMPKKPWVRRPVIDGKPAARLAISPRNAMLLLPAAVGAMSVACPDLLTRLLVQLICFVGSLFEPFDTVLPQSGLLRTCITTVQQAKKAYNVKHGLVQIDEQQFFDEEDEEALAEDEEDRAPSDEGEVGEADAEEGDEQTEDGDESTDE</sequence>
<gene>
    <name evidence="3" type="ORF">CBRE1094_LOCUS9791</name>
</gene>